<name>A0A4Z1JBN2_9HELO</name>
<dbReference type="SUPFAM" id="SSF54060">
    <property type="entry name" value="His-Me finger endonucleases"/>
    <property type="match status" value="1"/>
</dbReference>
<dbReference type="InterPro" id="IPR044930">
    <property type="entry name" value="Homing_endonuclease_His-Me"/>
</dbReference>
<dbReference type="Gene3D" id="3.90.75.10">
    <property type="entry name" value="Homing Intron 3 (I-ppo) Encoded Endonuclease, Chain A"/>
    <property type="match status" value="1"/>
</dbReference>
<feature type="compositionally biased region" description="Basic and acidic residues" evidence="1">
    <location>
        <begin position="166"/>
        <end position="177"/>
    </location>
</feature>
<evidence type="ECO:0000313" key="3">
    <source>
        <dbReference type="EMBL" id="TGO66583.1"/>
    </source>
</evidence>
<proteinExistence type="predicted"/>
<protein>
    <recommendedName>
        <fullName evidence="2">Zinc-binding loop region of homing endonuclease domain-containing protein</fullName>
    </recommendedName>
</protein>
<gene>
    <name evidence="3" type="ORF">BOTNAR_0058g00180</name>
</gene>
<feature type="compositionally biased region" description="Low complexity" evidence="1">
    <location>
        <begin position="178"/>
        <end position="188"/>
    </location>
</feature>
<accession>A0A4Z1JBN2</accession>
<feature type="domain" description="Zinc-binding loop region of homing endonuclease" evidence="2">
    <location>
        <begin position="340"/>
        <end position="388"/>
    </location>
</feature>
<keyword evidence="4" id="KW-1185">Reference proteome</keyword>
<dbReference type="Proteomes" id="UP000297452">
    <property type="component" value="Unassembled WGS sequence"/>
</dbReference>
<dbReference type="EMBL" id="PQXJ01000058">
    <property type="protein sequence ID" value="TGO66583.1"/>
    <property type="molecule type" value="Genomic_DNA"/>
</dbReference>
<evidence type="ECO:0000313" key="4">
    <source>
        <dbReference type="Proteomes" id="UP000297452"/>
    </source>
</evidence>
<dbReference type="GO" id="GO:0004519">
    <property type="term" value="F:endonuclease activity"/>
    <property type="evidence" value="ECO:0007669"/>
    <property type="project" value="InterPro"/>
</dbReference>
<dbReference type="InterPro" id="IPR008704">
    <property type="entry name" value="Endonuclease_Zinc-binding_loop"/>
</dbReference>
<comment type="caution">
    <text evidence="3">The sequence shown here is derived from an EMBL/GenBank/DDBJ whole genome shotgun (WGS) entry which is preliminary data.</text>
</comment>
<evidence type="ECO:0000259" key="2">
    <source>
        <dbReference type="Pfam" id="PF05551"/>
    </source>
</evidence>
<evidence type="ECO:0000256" key="1">
    <source>
        <dbReference type="SAM" id="MobiDB-lite"/>
    </source>
</evidence>
<reference evidence="3 4" key="1">
    <citation type="submission" date="2017-12" db="EMBL/GenBank/DDBJ databases">
        <title>Comparative genomics of Botrytis spp.</title>
        <authorList>
            <person name="Valero-Jimenez C.A."/>
            <person name="Tapia P."/>
            <person name="Veloso J."/>
            <person name="Silva-Moreno E."/>
            <person name="Staats M."/>
            <person name="Valdes J.H."/>
            <person name="Van Kan J.A.L."/>
        </authorList>
    </citation>
    <scope>NUCLEOTIDE SEQUENCE [LARGE SCALE GENOMIC DNA]</scope>
    <source>
        <strain evidence="3 4">MUCL2120</strain>
    </source>
</reference>
<sequence length="442" mass="49639">MTPLDRVADFSSEFKTPENYQMYCSRDLKKQGQILGDVLPSDQGLCDRKTTLAGDDRTFIDLTRIFEHDSKAPGEKPLEDSISIVRGAQGYHRSPLADITHHIVSINLVVLPTYEDLIASFAPVSPFKIFEDLCEAQLWEARGKDLGTTLDLSSSAGKSTSIDAIDLSHDPEDETSKKSSVLSKSIYSSPSGSFRDRLFASHKITSSCNARSAAAVVHLADKPDQYSPGNKLECRERKRIIVSSTRRPPQVKNSMQVWLESINRLLDPFREDGECWFHPAPPPPRITPIGTWRACGNIQKAFSWQDHNGKHSLVLNFGIVSKILFHTMTKRQKDGFVNRKWHLSHLCGNWTCLNPNHTTVEPGNVNISRNSCFSHRGGCSHEPKCMKEKKANLSAKGIPIYHNDEIMQDADTRPSNVEVQDWGMKSFDLDHNSSEHEMLLVN</sequence>
<dbReference type="STRING" id="278944.A0A4Z1JBN2"/>
<dbReference type="OrthoDB" id="5386048at2759"/>
<dbReference type="InterPro" id="IPR044925">
    <property type="entry name" value="His-Me_finger_sf"/>
</dbReference>
<organism evidence="3 4">
    <name type="scientific">Botryotinia narcissicola</name>
    <dbReference type="NCBI Taxonomy" id="278944"/>
    <lineage>
        <taxon>Eukaryota</taxon>
        <taxon>Fungi</taxon>
        <taxon>Dikarya</taxon>
        <taxon>Ascomycota</taxon>
        <taxon>Pezizomycotina</taxon>
        <taxon>Leotiomycetes</taxon>
        <taxon>Helotiales</taxon>
        <taxon>Sclerotiniaceae</taxon>
        <taxon>Botryotinia</taxon>
    </lineage>
</organism>
<dbReference type="AlphaFoldDB" id="A0A4Z1JBN2"/>
<dbReference type="Pfam" id="PF05551">
    <property type="entry name" value="zf-His_Me_endon"/>
    <property type="match status" value="1"/>
</dbReference>
<feature type="region of interest" description="Disordered" evidence="1">
    <location>
        <begin position="163"/>
        <end position="188"/>
    </location>
</feature>